<dbReference type="GO" id="GO:0000150">
    <property type="term" value="F:DNA strand exchange activity"/>
    <property type="evidence" value="ECO:0007669"/>
    <property type="project" value="InterPro"/>
</dbReference>
<dbReference type="InterPro" id="IPR006119">
    <property type="entry name" value="Resolv_N"/>
</dbReference>
<evidence type="ECO:0000313" key="3">
    <source>
        <dbReference type="Proteomes" id="UP000490535"/>
    </source>
</evidence>
<evidence type="ECO:0000313" key="2">
    <source>
        <dbReference type="EMBL" id="KAF1027419.1"/>
    </source>
</evidence>
<comment type="caution">
    <text evidence="2">The sequence shown here is derived from an EMBL/GenBank/DDBJ whole genome shotgun (WGS) entry which is preliminary data.</text>
</comment>
<evidence type="ECO:0000259" key="1">
    <source>
        <dbReference type="Pfam" id="PF00239"/>
    </source>
</evidence>
<protein>
    <submittedName>
        <fullName evidence="2">Serine recombinase PinR</fullName>
    </submittedName>
</protein>
<dbReference type="GO" id="GO:0003677">
    <property type="term" value="F:DNA binding"/>
    <property type="evidence" value="ECO:0007669"/>
    <property type="project" value="InterPro"/>
</dbReference>
<dbReference type="InterPro" id="IPR036162">
    <property type="entry name" value="Resolvase-like_N_sf"/>
</dbReference>
<dbReference type="EMBL" id="WNDP01000010">
    <property type="protein sequence ID" value="KAF1027419.1"/>
    <property type="molecule type" value="Genomic_DNA"/>
</dbReference>
<dbReference type="Proteomes" id="UP000490535">
    <property type="component" value="Unassembled WGS sequence"/>
</dbReference>
<dbReference type="AlphaFoldDB" id="A0A833PIW4"/>
<gene>
    <name evidence="2" type="primary">pinR_1</name>
    <name evidence="2" type="ORF">GAK29_00664</name>
</gene>
<name>A0A833PIW4_ACIBZ</name>
<proteinExistence type="predicted"/>
<organism evidence="2 3">
    <name type="scientific">Acinetobacter bereziniae</name>
    <name type="common">Acinetobacter genomosp. 10</name>
    <dbReference type="NCBI Taxonomy" id="106648"/>
    <lineage>
        <taxon>Bacteria</taxon>
        <taxon>Pseudomonadati</taxon>
        <taxon>Pseudomonadota</taxon>
        <taxon>Gammaproteobacteria</taxon>
        <taxon>Moraxellales</taxon>
        <taxon>Moraxellaceae</taxon>
        <taxon>Acinetobacter</taxon>
    </lineage>
</organism>
<sequence>MRKYGYVRTNLNQDFDIEAHLSKLDELGHHLKRNRLIVEQVLINKSICYRDKFISLFNYALDEGDFLIIKNIDCLGNCFEEILETIEKLDKKKVRLVCLDFSNNEISGEIKNHFIKFLKMCNCFEIQFSHKKNISRHEDTPVRKVGRPEVLNDVQKREVIDLFKNGYSIYYLAKEYSVARTVIQRILKKTKDNLE</sequence>
<feature type="domain" description="Resolvase/invertase-type recombinase catalytic" evidence="1">
    <location>
        <begin position="4"/>
        <end position="128"/>
    </location>
</feature>
<accession>A0A833PIW4</accession>
<dbReference type="Pfam" id="PF00239">
    <property type="entry name" value="Resolvase"/>
    <property type="match status" value="1"/>
</dbReference>
<dbReference type="Gene3D" id="3.40.50.1390">
    <property type="entry name" value="Resolvase, N-terminal catalytic domain"/>
    <property type="match status" value="1"/>
</dbReference>
<reference evidence="3" key="1">
    <citation type="journal article" date="2020" name="MBio">
        <title>Horizontal gene transfer to a defensive symbiont with a reduced genome amongst a multipartite beetle microbiome.</title>
        <authorList>
            <person name="Waterworth S.C."/>
            <person name="Florez L.V."/>
            <person name="Rees E.R."/>
            <person name="Hertweck C."/>
            <person name="Kaltenpoth M."/>
            <person name="Kwan J.C."/>
        </authorList>
    </citation>
    <scope>NUCLEOTIDE SEQUENCE [LARGE SCALE GENOMIC DNA]</scope>
</reference>
<dbReference type="SUPFAM" id="SSF53041">
    <property type="entry name" value="Resolvase-like"/>
    <property type="match status" value="1"/>
</dbReference>